<dbReference type="GO" id="GO:0005085">
    <property type="term" value="F:guanyl-nucleotide exchange factor activity"/>
    <property type="evidence" value="ECO:0007669"/>
    <property type="project" value="UniProtKB-KW"/>
</dbReference>
<dbReference type="GO" id="GO:0007186">
    <property type="term" value="P:G protein-coupled receptor signaling pathway"/>
    <property type="evidence" value="ECO:0007669"/>
    <property type="project" value="TreeGrafter"/>
</dbReference>
<feature type="compositionally biased region" description="Low complexity" evidence="4">
    <location>
        <begin position="481"/>
        <end position="491"/>
    </location>
</feature>
<gene>
    <name evidence="5" type="ORF">FDP41_004162</name>
</gene>
<dbReference type="VEuPathDB" id="AmoebaDB:NfTy_068700"/>
<dbReference type="OrthoDB" id="10258418at2759"/>
<dbReference type="SUPFAM" id="SSF48371">
    <property type="entry name" value="ARM repeat"/>
    <property type="match status" value="1"/>
</dbReference>
<accession>A0A6A5BIS5</accession>
<evidence type="ECO:0000313" key="6">
    <source>
        <dbReference type="Proteomes" id="UP000444721"/>
    </source>
</evidence>
<dbReference type="Gene3D" id="1.25.10.10">
    <property type="entry name" value="Leucine-rich Repeat Variant"/>
    <property type="match status" value="1"/>
</dbReference>
<dbReference type="InterPro" id="IPR011989">
    <property type="entry name" value="ARM-like"/>
</dbReference>
<dbReference type="InterPro" id="IPR019318">
    <property type="entry name" value="Gua_nucleotide_exch_fac_Ric8"/>
</dbReference>
<dbReference type="EMBL" id="VFQX01000036">
    <property type="protein sequence ID" value="KAF0976867.1"/>
    <property type="molecule type" value="Genomic_DNA"/>
</dbReference>
<feature type="region of interest" description="Disordered" evidence="4">
    <location>
        <begin position="468"/>
        <end position="499"/>
    </location>
</feature>
<organism evidence="5 6">
    <name type="scientific">Naegleria fowleri</name>
    <name type="common">Brain eating amoeba</name>
    <dbReference type="NCBI Taxonomy" id="5763"/>
    <lineage>
        <taxon>Eukaryota</taxon>
        <taxon>Discoba</taxon>
        <taxon>Heterolobosea</taxon>
        <taxon>Tetramitia</taxon>
        <taxon>Eutetramitia</taxon>
        <taxon>Vahlkampfiidae</taxon>
        <taxon>Naegleria</taxon>
    </lineage>
</organism>
<proteinExistence type="inferred from homology"/>
<dbReference type="Pfam" id="PF10165">
    <property type="entry name" value="Ric8"/>
    <property type="match status" value="2"/>
</dbReference>
<dbReference type="VEuPathDB" id="AmoebaDB:FDP41_004162"/>
<dbReference type="VEuPathDB" id="AmoebaDB:NF0042070"/>
<dbReference type="RefSeq" id="XP_044561580.1">
    <property type="nucleotide sequence ID" value="XM_044707547.1"/>
</dbReference>
<evidence type="ECO:0000256" key="1">
    <source>
        <dbReference type="ARBA" id="ARBA00009049"/>
    </source>
</evidence>
<evidence type="ECO:0000256" key="4">
    <source>
        <dbReference type="SAM" id="MobiDB-lite"/>
    </source>
</evidence>
<dbReference type="PANTHER" id="PTHR12425:SF5">
    <property type="entry name" value="SYNEMBRYN"/>
    <property type="match status" value="1"/>
</dbReference>
<dbReference type="GO" id="GO:0001965">
    <property type="term" value="F:G-protein alpha-subunit binding"/>
    <property type="evidence" value="ECO:0007669"/>
    <property type="project" value="TreeGrafter"/>
</dbReference>
<dbReference type="Proteomes" id="UP000444721">
    <property type="component" value="Unassembled WGS sequence"/>
</dbReference>
<evidence type="ECO:0000256" key="3">
    <source>
        <dbReference type="ARBA" id="ARBA00023186"/>
    </source>
</evidence>
<reference evidence="5 6" key="1">
    <citation type="journal article" date="2019" name="Sci. Rep.">
        <title>Nanopore sequencing improves the draft genome of the human pathogenic amoeba Naegleria fowleri.</title>
        <authorList>
            <person name="Liechti N."/>
            <person name="Schurch N."/>
            <person name="Bruggmann R."/>
            <person name="Wittwer M."/>
        </authorList>
    </citation>
    <scope>NUCLEOTIDE SEQUENCE [LARGE SCALE GENOMIC DNA]</scope>
    <source>
        <strain evidence="5 6">ATCC 30894</strain>
    </source>
</reference>
<dbReference type="AlphaFoldDB" id="A0A6A5BIS5"/>
<dbReference type="OMA" id="ENENEQC"/>
<protein>
    <submittedName>
        <fullName evidence="5">Uncharacterized protein</fullName>
    </submittedName>
</protein>
<sequence length="565" mass="66255">MKKREGPFYECIHSLLQQQSFHHQEKTPNEQFSSSHHPAVNSNTIDWDSVLEQFLREYSNCTRFIPDCFPTTSIKSEFMKLFKKYLMSDSHSHQLERNLSVLRLLLREVDGCETVLKNDVLEYITKLTNDRNNDSMKLSCMKCLLNLIHHSSYLRTCLLEHESFMSSLDGVVESTFSKERRMSYEEHFMFGRLLFYMTFDRENAEKFVDRKLPLIVTMLDSVTYYFEDWIKHTLNKFGQIYLDNTDLQDLTLLPNVSISNSITFVPYLLSCIEDMFKSLYNLFVHIDSMSNEFYEKTMNIVSLIMNFYTSLTIYITFRNSKERVDDDTFYYLKEFKDQLLTLIKHTVQVFTQLPPTYKKKLLSIIETSPHGKRRPHKMILFTLVSDYVYYNTNEDIYTDYLTPIVGVLASSLTLSDDETPTLGNECKALLCDWIFENSNWPFPNFIPLIPQDVQEYISWRAAQSIKTKSERTMHEDENENEQCSSSSPQQESYKDPLDAQDLDTKPIKCLFVGRMSDYHYSFKSLVCHFLFKLCTEDAATFTQICGTGNCLGYLAERGLISFNNN</sequence>
<evidence type="ECO:0000256" key="2">
    <source>
        <dbReference type="ARBA" id="ARBA00022658"/>
    </source>
</evidence>
<name>A0A6A5BIS5_NAEFO</name>
<dbReference type="PANTHER" id="PTHR12425">
    <property type="entry name" value="SYNEMBRYN"/>
    <property type="match status" value="1"/>
</dbReference>
<evidence type="ECO:0000313" key="5">
    <source>
        <dbReference type="EMBL" id="KAF0976867.1"/>
    </source>
</evidence>
<dbReference type="GO" id="GO:0005737">
    <property type="term" value="C:cytoplasm"/>
    <property type="evidence" value="ECO:0007669"/>
    <property type="project" value="TreeGrafter"/>
</dbReference>
<dbReference type="GeneID" id="68111380"/>
<keyword evidence="6" id="KW-1185">Reference proteome</keyword>
<comment type="similarity">
    <text evidence="1">Belongs to the synembryn family.</text>
</comment>
<comment type="caution">
    <text evidence="5">The sequence shown here is derived from an EMBL/GenBank/DDBJ whole genome shotgun (WGS) entry which is preliminary data.</text>
</comment>
<dbReference type="InterPro" id="IPR016024">
    <property type="entry name" value="ARM-type_fold"/>
</dbReference>
<keyword evidence="3" id="KW-0143">Chaperone</keyword>
<keyword evidence="2" id="KW-0344">Guanine-nucleotide releasing factor</keyword>